<sequence length="174" mass="18749">MASSTSASVALTTRAPTSSVRPQNGGHIGVDGASVGDVAAQRQVAHVRTLSHYEQMGLHDCRPTSRSAELFTARARARSTRTVLLPRYVNVVKSTGGSGRALRFADAGGRLSTLSVCAPRTSRGAVVTRDIVSRVQGLSEFGRSFEACPRARRYRARGTDVHKVYVLRRLILKS</sequence>
<gene>
    <name evidence="2" type="ORF">EVAR_21365_1</name>
</gene>
<feature type="region of interest" description="Disordered" evidence="1">
    <location>
        <begin position="1"/>
        <end position="33"/>
    </location>
</feature>
<dbReference type="Proteomes" id="UP000299102">
    <property type="component" value="Unassembled WGS sequence"/>
</dbReference>
<feature type="compositionally biased region" description="Low complexity" evidence="1">
    <location>
        <begin position="1"/>
        <end position="15"/>
    </location>
</feature>
<dbReference type="AlphaFoldDB" id="A0A4C1YFH6"/>
<name>A0A4C1YFH6_EUMVA</name>
<protein>
    <submittedName>
        <fullName evidence="2">Uncharacterized protein</fullName>
    </submittedName>
</protein>
<keyword evidence="3" id="KW-1185">Reference proteome</keyword>
<accession>A0A4C1YFH6</accession>
<evidence type="ECO:0000313" key="2">
    <source>
        <dbReference type="EMBL" id="GBP73409.1"/>
    </source>
</evidence>
<proteinExistence type="predicted"/>
<comment type="caution">
    <text evidence="2">The sequence shown here is derived from an EMBL/GenBank/DDBJ whole genome shotgun (WGS) entry which is preliminary data.</text>
</comment>
<organism evidence="2 3">
    <name type="scientific">Eumeta variegata</name>
    <name type="common">Bagworm moth</name>
    <name type="synonym">Eumeta japonica</name>
    <dbReference type="NCBI Taxonomy" id="151549"/>
    <lineage>
        <taxon>Eukaryota</taxon>
        <taxon>Metazoa</taxon>
        <taxon>Ecdysozoa</taxon>
        <taxon>Arthropoda</taxon>
        <taxon>Hexapoda</taxon>
        <taxon>Insecta</taxon>
        <taxon>Pterygota</taxon>
        <taxon>Neoptera</taxon>
        <taxon>Endopterygota</taxon>
        <taxon>Lepidoptera</taxon>
        <taxon>Glossata</taxon>
        <taxon>Ditrysia</taxon>
        <taxon>Tineoidea</taxon>
        <taxon>Psychidae</taxon>
        <taxon>Oiketicinae</taxon>
        <taxon>Eumeta</taxon>
    </lineage>
</organism>
<dbReference type="EMBL" id="BGZK01001172">
    <property type="protein sequence ID" value="GBP73409.1"/>
    <property type="molecule type" value="Genomic_DNA"/>
</dbReference>
<evidence type="ECO:0000313" key="3">
    <source>
        <dbReference type="Proteomes" id="UP000299102"/>
    </source>
</evidence>
<evidence type="ECO:0000256" key="1">
    <source>
        <dbReference type="SAM" id="MobiDB-lite"/>
    </source>
</evidence>
<reference evidence="2 3" key="1">
    <citation type="journal article" date="2019" name="Commun. Biol.">
        <title>The bagworm genome reveals a unique fibroin gene that provides high tensile strength.</title>
        <authorList>
            <person name="Kono N."/>
            <person name="Nakamura H."/>
            <person name="Ohtoshi R."/>
            <person name="Tomita M."/>
            <person name="Numata K."/>
            <person name="Arakawa K."/>
        </authorList>
    </citation>
    <scope>NUCLEOTIDE SEQUENCE [LARGE SCALE GENOMIC DNA]</scope>
</reference>